<dbReference type="AlphaFoldDB" id="G8M1R3"/>
<dbReference type="EMBL" id="CP003065">
    <property type="protein sequence ID" value="AEV70292.1"/>
    <property type="molecule type" value="Genomic_DNA"/>
</dbReference>
<evidence type="ECO:0000313" key="3">
    <source>
        <dbReference type="Proteomes" id="UP000005435"/>
    </source>
</evidence>
<dbReference type="KEGG" id="ccl:Clocl_3843"/>
<dbReference type="eggNOG" id="ENOG503400R">
    <property type="taxonomic scope" value="Bacteria"/>
</dbReference>
<evidence type="ECO:0000256" key="1">
    <source>
        <dbReference type="SAM" id="Coils"/>
    </source>
</evidence>
<dbReference type="Proteomes" id="UP000005435">
    <property type="component" value="Chromosome"/>
</dbReference>
<dbReference type="RefSeq" id="WP_014256795.1">
    <property type="nucleotide sequence ID" value="NC_016627.1"/>
</dbReference>
<feature type="coiled-coil region" evidence="1">
    <location>
        <begin position="61"/>
        <end position="88"/>
    </location>
</feature>
<keyword evidence="3" id="KW-1185">Reference proteome</keyword>
<reference evidence="3" key="1">
    <citation type="submission" date="2011-12" db="EMBL/GenBank/DDBJ databases">
        <title>Complete sequence of Clostridium clariflavum DSM 19732.</title>
        <authorList>
            <consortium name="US DOE Joint Genome Institute"/>
            <person name="Lucas S."/>
            <person name="Han J."/>
            <person name="Lapidus A."/>
            <person name="Cheng J.-F."/>
            <person name="Goodwin L."/>
            <person name="Pitluck S."/>
            <person name="Peters L."/>
            <person name="Teshima H."/>
            <person name="Detter J.C."/>
            <person name="Han C."/>
            <person name="Tapia R."/>
            <person name="Land M."/>
            <person name="Hauser L."/>
            <person name="Kyrpides N."/>
            <person name="Ivanova N."/>
            <person name="Pagani I."/>
            <person name="Kitzmiller T."/>
            <person name="Lynd L."/>
            <person name="Izquierdo J."/>
            <person name="Woyke T."/>
        </authorList>
    </citation>
    <scope>NUCLEOTIDE SEQUENCE [LARGE SCALE GENOMIC DNA]</scope>
    <source>
        <strain evidence="3">DSM 19732 / NBRC 101661 / EBR45</strain>
    </source>
</reference>
<dbReference type="STRING" id="720554.Clocl_3843"/>
<organism evidence="2 3">
    <name type="scientific">Acetivibrio clariflavus (strain DSM 19732 / NBRC 101661 / EBR45)</name>
    <name type="common">Clostridium clariflavum</name>
    <dbReference type="NCBI Taxonomy" id="720554"/>
    <lineage>
        <taxon>Bacteria</taxon>
        <taxon>Bacillati</taxon>
        <taxon>Bacillota</taxon>
        <taxon>Clostridia</taxon>
        <taxon>Eubacteriales</taxon>
        <taxon>Oscillospiraceae</taxon>
        <taxon>Acetivibrio</taxon>
    </lineage>
</organism>
<keyword evidence="1" id="KW-0175">Coiled coil</keyword>
<dbReference type="OrthoDB" id="9847783at2"/>
<evidence type="ECO:0000313" key="2">
    <source>
        <dbReference type="EMBL" id="AEV70292.1"/>
    </source>
</evidence>
<name>G8M1R3_ACECE</name>
<proteinExistence type="predicted"/>
<reference evidence="2 3" key="2">
    <citation type="journal article" date="2012" name="Stand. Genomic Sci.">
        <title>Complete Genome Sequence of Clostridium clariflavum DSM 19732.</title>
        <authorList>
            <person name="Izquierdo J.A."/>
            <person name="Goodwin L."/>
            <person name="Davenport K.W."/>
            <person name="Teshima H."/>
            <person name="Bruce D."/>
            <person name="Detter C."/>
            <person name="Tapia R."/>
            <person name="Han S."/>
            <person name="Land M."/>
            <person name="Hauser L."/>
            <person name="Jeffries C.D."/>
            <person name="Han J."/>
            <person name="Pitluck S."/>
            <person name="Nolan M."/>
            <person name="Chen A."/>
            <person name="Huntemann M."/>
            <person name="Mavromatis K."/>
            <person name="Mikhailova N."/>
            <person name="Liolios K."/>
            <person name="Woyke T."/>
            <person name="Lynd L.R."/>
        </authorList>
    </citation>
    <scope>NUCLEOTIDE SEQUENCE [LARGE SCALE GENOMIC DNA]</scope>
    <source>
        <strain evidence="3">DSM 19732 / NBRC 101661 / EBR45</strain>
    </source>
</reference>
<dbReference type="HOGENOM" id="CLU_1746431_0_0_9"/>
<gene>
    <name evidence="2" type="ordered locus">Clocl_3843</name>
</gene>
<sequence length="149" mass="16756" precursor="true">MKGKKKIVFLTIVLVIAMQIIIANAVGFSIVDFIKQKTDSIASETTKNTTGSLEQAKQEALSETEQYIDEYMNDIRNALEQYANSETNASKIKIKEKSKQVKDALDSVKEGEIQKGKTKIKIKIDTDTNRILSELDQQISIKIQQKFGN</sequence>
<protein>
    <submittedName>
        <fullName evidence="2">Uncharacterized protein</fullName>
    </submittedName>
</protein>
<accession>G8M1R3</accession>